<gene>
    <name evidence="1" type="ORF">ACI1P1_04285</name>
</gene>
<evidence type="ECO:0000313" key="2">
    <source>
        <dbReference type="Proteomes" id="UP001631969"/>
    </source>
</evidence>
<reference evidence="1" key="1">
    <citation type="submission" date="2024-12" db="EMBL/GenBank/DDBJ databases">
        <authorList>
            <person name="Wu N."/>
        </authorList>
    </citation>
    <scope>NUCLEOTIDE SEQUENCE</scope>
    <source>
        <strain evidence="1">P15</strain>
    </source>
</reference>
<dbReference type="EMBL" id="JBJURJ010000002">
    <property type="protein sequence ID" value="MFM9327514.1"/>
    <property type="molecule type" value="Genomic_DNA"/>
</dbReference>
<protein>
    <submittedName>
        <fullName evidence="1">Uncharacterized protein</fullName>
    </submittedName>
</protein>
<comment type="caution">
    <text evidence="1">The sequence shown here is derived from an EMBL/GenBank/DDBJ whole genome shotgun (WGS) entry which is preliminary data.</text>
</comment>
<sequence>MMTKMLLWVGMIAPWFSLFFMKRQDIKRFMPATLLAMLAMPLVSEAAYHYNWWTIDQYLFAWGNITLLPILFGPFFIGTLWIFRLTYHRWWLFFLVNLVVDAGFTFVLNPWFLDGWLYSFHQLNYWGAFLIMFGTAIPIYFYQRWQDEVIIGTSRRGEDLVLTVNNPFRLKEKGKS</sequence>
<evidence type="ECO:0000313" key="1">
    <source>
        <dbReference type="EMBL" id="MFM9327514.1"/>
    </source>
</evidence>
<keyword evidence="2" id="KW-1185">Reference proteome</keyword>
<dbReference type="Proteomes" id="UP001631969">
    <property type="component" value="Unassembled WGS sequence"/>
</dbReference>
<name>A0ACC7NS13_9BACL</name>
<accession>A0ACC7NS13</accession>
<organism evidence="1 2">
    <name type="scientific">Paenibacillus mesotrionivorans</name>
    <dbReference type="NCBI Taxonomy" id="3160968"/>
    <lineage>
        <taxon>Bacteria</taxon>
        <taxon>Bacillati</taxon>
        <taxon>Bacillota</taxon>
        <taxon>Bacilli</taxon>
        <taxon>Bacillales</taxon>
        <taxon>Paenibacillaceae</taxon>
        <taxon>Paenibacillus</taxon>
    </lineage>
</organism>
<proteinExistence type="predicted"/>